<sequence>MRPTQALSVGRYRHLKLTTKDVGKGFYKGNRTGSMGRHTKYGGYLIDWSKVRTYTVPDLKDFKVGPPGGAWRDDGKLTLTQLTPFVSRQVKAQPGDYKGLQKGPQDPYFYVEQWKRFNGVD</sequence>
<evidence type="ECO:0000256" key="3">
    <source>
        <dbReference type="ARBA" id="ARBA00022946"/>
    </source>
</evidence>
<accession>A0A0L0N902</accession>
<keyword evidence="3" id="KW-0809">Transit peptide</keyword>
<dbReference type="GO" id="GO:0005762">
    <property type="term" value="C:mitochondrial large ribosomal subunit"/>
    <property type="evidence" value="ECO:0007669"/>
    <property type="project" value="InterPro"/>
</dbReference>
<dbReference type="PANTHER" id="PTHR21338:SF0">
    <property type="entry name" value="LARGE RIBOSOMAL SUBUNIT PROTEIN ML41"/>
    <property type="match status" value="1"/>
</dbReference>
<dbReference type="GO" id="GO:0003735">
    <property type="term" value="F:structural constituent of ribosome"/>
    <property type="evidence" value="ECO:0007669"/>
    <property type="project" value="InterPro"/>
</dbReference>
<keyword evidence="4 7" id="KW-0689">Ribosomal protein</keyword>
<reference evidence="7 8" key="1">
    <citation type="journal article" date="2015" name="BMC Genomics">
        <title>The genome of the truffle-parasite Tolypocladium ophioglossoides and the evolution of antifungal peptaibiotics.</title>
        <authorList>
            <person name="Quandt C.A."/>
            <person name="Bushley K.E."/>
            <person name="Spatafora J.W."/>
        </authorList>
    </citation>
    <scope>NUCLEOTIDE SEQUENCE [LARGE SCALE GENOMIC DNA]</scope>
    <source>
        <strain evidence="7 8">CBS 100239</strain>
    </source>
</reference>
<organism evidence="7 8">
    <name type="scientific">Tolypocladium ophioglossoides (strain CBS 100239)</name>
    <name type="common">Snaketongue truffleclub</name>
    <name type="synonym">Elaphocordyceps ophioglossoides</name>
    <dbReference type="NCBI Taxonomy" id="1163406"/>
    <lineage>
        <taxon>Eukaryota</taxon>
        <taxon>Fungi</taxon>
        <taxon>Dikarya</taxon>
        <taxon>Ascomycota</taxon>
        <taxon>Pezizomycotina</taxon>
        <taxon>Sordariomycetes</taxon>
        <taxon>Hypocreomycetidae</taxon>
        <taxon>Hypocreales</taxon>
        <taxon>Ophiocordycipitaceae</taxon>
        <taxon>Tolypocladium</taxon>
    </lineage>
</organism>
<evidence type="ECO:0000313" key="8">
    <source>
        <dbReference type="Proteomes" id="UP000036947"/>
    </source>
</evidence>
<keyword evidence="8" id="KW-1185">Reference proteome</keyword>
<dbReference type="Pfam" id="PF09809">
    <property type="entry name" value="MRP-L27"/>
    <property type="match status" value="1"/>
</dbReference>
<dbReference type="STRING" id="1163406.A0A0L0N902"/>
<comment type="subcellular location">
    <subcellularLocation>
        <location evidence="1">Mitochondrion</location>
    </subcellularLocation>
</comment>
<dbReference type="AlphaFoldDB" id="A0A0L0N902"/>
<dbReference type="Proteomes" id="UP000036947">
    <property type="component" value="Unassembled WGS sequence"/>
</dbReference>
<comment type="caution">
    <text evidence="7">The sequence shown here is derived from an EMBL/GenBank/DDBJ whole genome shotgun (WGS) entry which is preliminary data.</text>
</comment>
<evidence type="ECO:0000256" key="2">
    <source>
        <dbReference type="ARBA" id="ARBA00010152"/>
    </source>
</evidence>
<evidence type="ECO:0000256" key="5">
    <source>
        <dbReference type="ARBA" id="ARBA00023128"/>
    </source>
</evidence>
<dbReference type="EMBL" id="LFRF01000012">
    <property type="protein sequence ID" value="KND90603.1"/>
    <property type="molecule type" value="Genomic_DNA"/>
</dbReference>
<proteinExistence type="inferred from homology"/>
<dbReference type="PANTHER" id="PTHR21338">
    <property type="entry name" value="MITOCHONDRIAL RIBOSOMAL PROTEIN L41"/>
    <property type="match status" value="1"/>
</dbReference>
<keyword evidence="6" id="KW-0687">Ribonucleoprotein</keyword>
<keyword evidence="5" id="KW-0496">Mitochondrion</keyword>
<dbReference type="GO" id="GO:0006412">
    <property type="term" value="P:translation"/>
    <property type="evidence" value="ECO:0007669"/>
    <property type="project" value="TreeGrafter"/>
</dbReference>
<evidence type="ECO:0000256" key="4">
    <source>
        <dbReference type="ARBA" id="ARBA00022980"/>
    </source>
</evidence>
<name>A0A0L0N902_TOLOC</name>
<dbReference type="InterPro" id="IPR019189">
    <property type="entry name" value="Ribosomal_mL41"/>
</dbReference>
<evidence type="ECO:0000256" key="6">
    <source>
        <dbReference type="ARBA" id="ARBA00023274"/>
    </source>
</evidence>
<protein>
    <submittedName>
        <fullName evidence="7">54S ribosomal protein L27, mitochondrial</fullName>
    </submittedName>
</protein>
<comment type="similarity">
    <text evidence="2">Belongs to the mitochondrion-specific ribosomal protein mL41 family.</text>
</comment>
<evidence type="ECO:0000256" key="1">
    <source>
        <dbReference type="ARBA" id="ARBA00004173"/>
    </source>
</evidence>
<dbReference type="OrthoDB" id="408933at2759"/>
<evidence type="ECO:0000313" key="7">
    <source>
        <dbReference type="EMBL" id="KND90603.1"/>
    </source>
</evidence>
<gene>
    <name evidence="7" type="ORF">TOPH_04844</name>
</gene>